<comment type="caution">
    <text evidence="1">The sequence shown here is derived from an EMBL/GenBank/DDBJ whole genome shotgun (WGS) entry which is preliminary data.</text>
</comment>
<evidence type="ECO:0000313" key="1">
    <source>
        <dbReference type="EMBL" id="KAF4129395.1"/>
    </source>
</evidence>
<gene>
    <name evidence="1" type="ORF">GN958_ATG21350</name>
</gene>
<protein>
    <submittedName>
        <fullName evidence="1">Uncharacterized protein</fullName>
    </submittedName>
</protein>
<dbReference type="Proteomes" id="UP000704712">
    <property type="component" value="Unassembled WGS sequence"/>
</dbReference>
<accession>A0A8S9TKC0</accession>
<feature type="non-terminal residue" evidence="1">
    <location>
        <position position="1"/>
    </location>
</feature>
<evidence type="ECO:0000313" key="2">
    <source>
        <dbReference type="Proteomes" id="UP000704712"/>
    </source>
</evidence>
<dbReference type="AlphaFoldDB" id="A0A8S9TKC0"/>
<name>A0A8S9TKC0_PHYIN</name>
<sequence length="236" mass="26204">IFGQNGRYTVQGAGPRALVVLAKVLKDPRDALLVASSAEHAERPLISDARLDINTFGLKCDELMRLACLMSVPNVFISSAGTRLLGVDALAMLCYRLSHLGKLSGIRKQFDCYLDDQWKNTLLFNDTLYAARHQAYVQAVTDQTNDLVQKNQCLFMEQSNLFATLASLSNIFKPCKRLSTGRLRESGLVPNLQRNDLVKDLDVLIYGNSVHGINEFLCSPFRNAYVSTSESALTKL</sequence>
<dbReference type="EMBL" id="JAACNO010002960">
    <property type="protein sequence ID" value="KAF4129395.1"/>
    <property type="molecule type" value="Genomic_DNA"/>
</dbReference>
<organism evidence="1 2">
    <name type="scientific">Phytophthora infestans</name>
    <name type="common">Potato late blight agent</name>
    <name type="synonym">Botrytis infestans</name>
    <dbReference type="NCBI Taxonomy" id="4787"/>
    <lineage>
        <taxon>Eukaryota</taxon>
        <taxon>Sar</taxon>
        <taxon>Stramenopiles</taxon>
        <taxon>Oomycota</taxon>
        <taxon>Peronosporomycetes</taxon>
        <taxon>Peronosporales</taxon>
        <taxon>Peronosporaceae</taxon>
        <taxon>Phytophthora</taxon>
    </lineage>
</organism>
<proteinExistence type="predicted"/>
<reference evidence="1" key="1">
    <citation type="submission" date="2020-03" db="EMBL/GenBank/DDBJ databases">
        <title>Hybrid Assembly of Korean Phytophthora infestans isolates.</title>
        <authorList>
            <person name="Prokchorchik M."/>
            <person name="Lee Y."/>
            <person name="Seo J."/>
            <person name="Cho J.-H."/>
            <person name="Park Y.-E."/>
            <person name="Jang D.-C."/>
            <person name="Im J.-S."/>
            <person name="Choi J.-G."/>
            <person name="Park H.-J."/>
            <person name="Lee G.-B."/>
            <person name="Lee Y.-G."/>
            <person name="Hong S.-Y."/>
            <person name="Cho K."/>
            <person name="Sohn K.H."/>
        </authorList>
    </citation>
    <scope>NUCLEOTIDE SEQUENCE</scope>
    <source>
        <strain evidence="1">KR_2_A2</strain>
    </source>
</reference>